<gene>
    <name evidence="1" type="primary">DTHD1</name>
</gene>
<reference evidence="1" key="1">
    <citation type="submission" date="2025-08" db="UniProtKB">
        <authorList>
            <consortium name="Ensembl"/>
        </authorList>
    </citation>
    <scope>IDENTIFICATION</scope>
</reference>
<proteinExistence type="predicted"/>
<evidence type="ECO:0000313" key="2">
    <source>
        <dbReference type="Proteomes" id="UP000472273"/>
    </source>
</evidence>
<accession>A0A670Y5X2</accession>
<dbReference type="GeneTree" id="ENSGT00940000153404"/>
<dbReference type="Gene3D" id="2.60.220.30">
    <property type="match status" value="1"/>
</dbReference>
<reference evidence="1" key="2">
    <citation type="submission" date="2025-09" db="UniProtKB">
        <authorList>
            <consortium name="Ensembl"/>
        </authorList>
    </citation>
    <scope>IDENTIFICATION</scope>
</reference>
<keyword evidence="2" id="KW-1185">Reference proteome</keyword>
<dbReference type="PANTHER" id="PTHR28336">
    <property type="entry name" value="BA1-643"/>
    <property type="match status" value="1"/>
</dbReference>
<organism evidence="1 2">
    <name type="scientific">Pseudonaja textilis</name>
    <name type="common">Eastern brown snake</name>
    <dbReference type="NCBI Taxonomy" id="8673"/>
    <lineage>
        <taxon>Eukaryota</taxon>
        <taxon>Metazoa</taxon>
        <taxon>Chordata</taxon>
        <taxon>Craniata</taxon>
        <taxon>Vertebrata</taxon>
        <taxon>Euteleostomi</taxon>
        <taxon>Lepidosauria</taxon>
        <taxon>Squamata</taxon>
        <taxon>Bifurcata</taxon>
        <taxon>Unidentata</taxon>
        <taxon>Episquamata</taxon>
        <taxon>Toxicofera</taxon>
        <taxon>Serpentes</taxon>
        <taxon>Colubroidea</taxon>
        <taxon>Elapidae</taxon>
        <taxon>Hydrophiinae</taxon>
        <taxon>Pseudonaja</taxon>
    </lineage>
</organism>
<dbReference type="AlphaFoldDB" id="A0A670Y5X2"/>
<evidence type="ECO:0000313" key="1">
    <source>
        <dbReference type="Ensembl" id="ENSPTXP00000006418.1"/>
    </source>
</evidence>
<dbReference type="OMA" id="LCSMHDE"/>
<sequence>IPSSPSELSGCLDAEPDSHTKQFNSGMGCLEKPWIFFMEPNELGEPELSCSVTAPCKVLEHLTVTVANDFSPFVVDEAEELVSNILSVECSLVDQLNVSPISIAIPFTSRYRGMYKEVMVKVSDRNFQSIYLTPTSLEGHQGSQKVTAVVKTCQLGIFSVVSCLKKETWTIPRRGLLRKLNMDPRISFCYPPSTFSSRVTVHVKVQPIDQSTLSILKTKHDEYHSVISTSSLVHLEYSSSLPLNRAITVVLPCPPNQEKRREGIETDFGRAATASVPRVTSIHNFRGLSASPRKHGENLKEPLKVMGYRNSEEEWMLLDDITVRNARNGLVSVDLEEPLERFIIVRLSSAMDNVHLVQFIQNLEHAIHNIMVKVVLYQNKEDPYKILVLLVPSKELSMELQSLHEEGYSGPPEPSKPFKMREGEQVYFKFSGNICASDDGNTYGKNYKLAFHAQRKPRLALQIKEVDEFGNYSSPHYKGTALFYKVTKDVALINVEPLPLEDREQESLLCKLAVTLPKVKALRRLKTDPFRHFRYFRKAHFQHPEAAEASLKLPGGQKWPQTGQKSAGRHAHKFSWGLRACTNGSACSLWHTCHRFAIMALLASQKVPLLCVKRFRKQLDFPSCYLLHYYFLQ</sequence>
<dbReference type="Ensembl" id="ENSPTXT00000006637.1">
    <property type="protein sequence ID" value="ENSPTXP00000006418.1"/>
    <property type="gene ID" value="ENSPTXG00000004701.1"/>
</dbReference>
<dbReference type="Proteomes" id="UP000472273">
    <property type="component" value="Unplaced"/>
</dbReference>
<dbReference type="PANTHER" id="PTHR28336:SF4">
    <property type="entry name" value="DEATH DOMAIN-CONTAINING PROTEIN 1"/>
    <property type="match status" value="1"/>
</dbReference>
<protein>
    <submittedName>
        <fullName evidence="1">Death domain containing 1</fullName>
    </submittedName>
</protein>
<name>A0A670Y5X2_PSETE</name>